<dbReference type="EMBL" id="PQXO01000783">
    <property type="protein sequence ID" value="TGO82642.1"/>
    <property type="molecule type" value="Genomic_DNA"/>
</dbReference>
<keyword evidence="1" id="KW-0175">Coiled coil</keyword>
<feature type="region of interest" description="Disordered" evidence="2">
    <location>
        <begin position="600"/>
        <end position="622"/>
    </location>
</feature>
<sequence length="1005" mass="114974">MDQGELFRTRSTMSWSPLNDGGRWGSGDSCSSSSNRQASGIEFKDNDWDDQGDFISSLHNYQFPVPTNAVKEKPATKKPKLLSLREEVKAKEEKILIDTEAFEHTKSELNKAGAQLVEEKALLIAAKSAHDTLVEEIRSQNKYLEAIRQAKHYQQRQRTWEQSLVRENRRLKEEVGSLRQLAKDHCDYFKSEVEKLKEDHKLKNDALEYLKVKEHVAAAVKEAVDKALSSQSTEFDIVGLEMRTTFLESHRSRIGVSFDETDFEEVAAWLKNARKMFKTTVDLNLALDEIERTHNSDSTQTYDRATRRRESDRMILKEILKKKEFCATLRALPQQAGFAIRSRHLEWPKSPQGRDMTIIEKGGEVAHYADALLDAVIYDCFKPLIKVINWFAHIKQWRTNRGYLKTDFVTEGGKLGIYPFTNYKADWLKLPEWDSIFRELESLYPKEENMNKIKSQRVDQPTFLEVDQIRLGEEDSSSKETHSAESPIMKKSPTEESSKPGMSRTRYFKNLFVTPPHRNSGLPLQPVPLDWNRVESVSSVKLSPDESQNPIDDGWGPCTVTTKESSLEDMRGASPAALPVLYPNPMREDWNRTIRGWRGRTARGGRTTRGRVSRGGRGTRTSARTVDLEKKLEEKDELLKVANSKAEELRETVSVQKQTINEQNSTISSIQNLEAWHEGVCEAAGLQFNWQEGYKKLWSAYSNQAKELEAFKQADILEGASNQFADLRKTMSAQYQIITQKDELIAEMNLTSRDKDLTITEKDLLISSADPNTFPLYADINIAHLSGLVSRKDKVYASSVKEVQVDIMGRTINDRVISFLTGQLILFSEKYDRVNAVCQHQMITDSLKKPLYEIGLKVRAREMRNAIASRTSSIPREKITSPGNHAAHGADAFADAQMFLETDSKTDVGRVISGKREQLEFTYLVPPETVHKFGSVWNDSYFPKFIQLLDLYQDLKIWRNEGIGSLESAIRRYHIKRLVNRVYSLKELHNAELFDEDKAAIKKFN</sequence>
<feature type="region of interest" description="Disordered" evidence="2">
    <location>
        <begin position="471"/>
        <end position="502"/>
    </location>
</feature>
<accession>A0A4Z1KEM3</accession>
<keyword evidence="4" id="KW-1185">Reference proteome</keyword>
<dbReference type="Proteomes" id="UP000297280">
    <property type="component" value="Unassembled WGS sequence"/>
</dbReference>
<reference evidence="3 4" key="1">
    <citation type="submission" date="2017-12" db="EMBL/GenBank/DDBJ databases">
        <title>Comparative genomics of Botrytis spp.</title>
        <authorList>
            <person name="Valero-Jimenez C.A."/>
            <person name="Tapia P."/>
            <person name="Veloso J."/>
            <person name="Silva-Moreno E."/>
            <person name="Staats M."/>
            <person name="Valdes J.H."/>
            <person name="Van Kan J.A.L."/>
        </authorList>
    </citation>
    <scope>NUCLEOTIDE SEQUENCE [LARGE SCALE GENOMIC DNA]</scope>
    <source>
        <strain evidence="3 4">MUCL3349</strain>
    </source>
</reference>
<feature type="region of interest" description="Disordered" evidence="2">
    <location>
        <begin position="1"/>
        <end position="46"/>
    </location>
</feature>
<comment type="caution">
    <text evidence="3">The sequence shown here is derived from an EMBL/GenBank/DDBJ whole genome shotgun (WGS) entry which is preliminary data.</text>
</comment>
<evidence type="ECO:0000256" key="1">
    <source>
        <dbReference type="SAM" id="Coils"/>
    </source>
</evidence>
<feature type="compositionally biased region" description="Basic and acidic residues" evidence="2">
    <location>
        <begin position="471"/>
        <end position="483"/>
    </location>
</feature>
<name>A0A4Z1KEM3_9HELO</name>
<evidence type="ECO:0000313" key="3">
    <source>
        <dbReference type="EMBL" id="TGO82642.1"/>
    </source>
</evidence>
<proteinExistence type="predicted"/>
<organism evidence="3 4">
    <name type="scientific">Botrytis porri</name>
    <dbReference type="NCBI Taxonomy" id="87229"/>
    <lineage>
        <taxon>Eukaryota</taxon>
        <taxon>Fungi</taxon>
        <taxon>Dikarya</taxon>
        <taxon>Ascomycota</taxon>
        <taxon>Pezizomycotina</taxon>
        <taxon>Leotiomycetes</taxon>
        <taxon>Helotiales</taxon>
        <taxon>Sclerotiniaceae</taxon>
        <taxon>Botrytis</taxon>
    </lineage>
</organism>
<dbReference type="AlphaFoldDB" id="A0A4Z1KEM3"/>
<feature type="coiled-coil region" evidence="1">
    <location>
        <begin position="628"/>
        <end position="659"/>
    </location>
</feature>
<protein>
    <submittedName>
        <fullName evidence="3">Uncharacterized protein</fullName>
    </submittedName>
</protein>
<evidence type="ECO:0000313" key="4">
    <source>
        <dbReference type="Proteomes" id="UP000297280"/>
    </source>
</evidence>
<gene>
    <name evidence="3" type="ORF">BPOR_0786g00020</name>
</gene>
<evidence type="ECO:0000256" key="2">
    <source>
        <dbReference type="SAM" id="MobiDB-lite"/>
    </source>
</evidence>
<feature type="compositionally biased region" description="Basic residues" evidence="2">
    <location>
        <begin position="600"/>
        <end position="614"/>
    </location>
</feature>